<gene>
    <name evidence="1" type="ORF">RPERSI_LOCUS23777</name>
</gene>
<feature type="non-terminal residue" evidence="1">
    <location>
        <position position="52"/>
    </location>
</feature>
<evidence type="ECO:0000313" key="2">
    <source>
        <dbReference type="Proteomes" id="UP000789920"/>
    </source>
</evidence>
<accession>A0ACA9RVI2</accession>
<keyword evidence="2" id="KW-1185">Reference proteome</keyword>
<evidence type="ECO:0000313" key="1">
    <source>
        <dbReference type="EMBL" id="CAG8813478.1"/>
    </source>
</evidence>
<dbReference type="Proteomes" id="UP000789920">
    <property type="component" value="Unassembled WGS sequence"/>
</dbReference>
<sequence>SVSVACGDHEPSFLESVQLYFDKAAKLSGVSPNTISHVKAPDCMLKVTFPIE</sequence>
<name>A0ACA9RVI2_9GLOM</name>
<dbReference type="EMBL" id="CAJVQC010074976">
    <property type="protein sequence ID" value="CAG8813478.1"/>
    <property type="molecule type" value="Genomic_DNA"/>
</dbReference>
<feature type="non-terminal residue" evidence="1">
    <location>
        <position position="1"/>
    </location>
</feature>
<reference evidence="1" key="1">
    <citation type="submission" date="2021-06" db="EMBL/GenBank/DDBJ databases">
        <authorList>
            <person name="Kallberg Y."/>
            <person name="Tangrot J."/>
            <person name="Rosling A."/>
        </authorList>
    </citation>
    <scope>NUCLEOTIDE SEQUENCE</scope>
    <source>
        <strain evidence="1">MA461A</strain>
    </source>
</reference>
<comment type="caution">
    <text evidence="1">The sequence shown here is derived from an EMBL/GenBank/DDBJ whole genome shotgun (WGS) entry which is preliminary data.</text>
</comment>
<organism evidence="1 2">
    <name type="scientific">Racocetra persica</name>
    <dbReference type="NCBI Taxonomy" id="160502"/>
    <lineage>
        <taxon>Eukaryota</taxon>
        <taxon>Fungi</taxon>
        <taxon>Fungi incertae sedis</taxon>
        <taxon>Mucoromycota</taxon>
        <taxon>Glomeromycotina</taxon>
        <taxon>Glomeromycetes</taxon>
        <taxon>Diversisporales</taxon>
        <taxon>Gigasporaceae</taxon>
        <taxon>Racocetra</taxon>
    </lineage>
</organism>
<proteinExistence type="predicted"/>
<protein>
    <submittedName>
        <fullName evidence="1">21605_t:CDS:1</fullName>
    </submittedName>
</protein>